<dbReference type="EMBL" id="SWJQ01000735">
    <property type="protein sequence ID" value="TRZ11266.1"/>
    <property type="molecule type" value="Genomic_DNA"/>
</dbReference>
<accession>A0A8K1LEW4</accession>
<keyword evidence="3" id="KW-1185">Reference proteome</keyword>
<feature type="region of interest" description="Disordered" evidence="1">
    <location>
        <begin position="62"/>
        <end position="83"/>
    </location>
</feature>
<dbReference type="Proteomes" id="UP000796761">
    <property type="component" value="Unassembled WGS sequence"/>
</dbReference>
<name>A0A8K1LEW4_9PASS</name>
<evidence type="ECO:0000256" key="1">
    <source>
        <dbReference type="SAM" id="MobiDB-lite"/>
    </source>
</evidence>
<reference evidence="2" key="1">
    <citation type="submission" date="2019-04" db="EMBL/GenBank/DDBJ databases">
        <title>Genome assembly of Zosterops borbonicus 15179.</title>
        <authorList>
            <person name="Leroy T."/>
            <person name="Anselmetti Y."/>
            <person name="Tilak M.-K."/>
            <person name="Nabholz B."/>
        </authorList>
    </citation>
    <scope>NUCLEOTIDE SEQUENCE</scope>
    <source>
        <strain evidence="2">HGM_15179</strain>
        <tissue evidence="2">Muscle</tissue>
    </source>
</reference>
<dbReference type="OrthoDB" id="10636286at2759"/>
<feature type="region of interest" description="Disordered" evidence="1">
    <location>
        <begin position="1"/>
        <end position="21"/>
    </location>
</feature>
<sequence>MGPFQTEFNPPAFSRPGIEAGGKILRDNPGLKCLKQDYTQQSHQMQLDNCLGFRSDMWNPKALQTFTDQDHSDPDEGEATESSELAETFEIILCSSSTSQGPHPEVSVVMHPTPPAVSWKLEELETVSHSEDDSECYYENSSHKENILHCIKLFLFPALT</sequence>
<comment type="caution">
    <text evidence="2">The sequence shown here is derived from an EMBL/GenBank/DDBJ whole genome shotgun (WGS) entry which is preliminary data.</text>
</comment>
<proteinExistence type="predicted"/>
<organism evidence="2 3">
    <name type="scientific">Zosterops borbonicus</name>
    <dbReference type="NCBI Taxonomy" id="364589"/>
    <lineage>
        <taxon>Eukaryota</taxon>
        <taxon>Metazoa</taxon>
        <taxon>Chordata</taxon>
        <taxon>Craniata</taxon>
        <taxon>Vertebrata</taxon>
        <taxon>Euteleostomi</taxon>
        <taxon>Archelosauria</taxon>
        <taxon>Archosauria</taxon>
        <taxon>Dinosauria</taxon>
        <taxon>Saurischia</taxon>
        <taxon>Theropoda</taxon>
        <taxon>Coelurosauria</taxon>
        <taxon>Aves</taxon>
        <taxon>Neognathae</taxon>
        <taxon>Neoaves</taxon>
        <taxon>Telluraves</taxon>
        <taxon>Australaves</taxon>
        <taxon>Passeriformes</taxon>
        <taxon>Sylvioidea</taxon>
        <taxon>Zosteropidae</taxon>
        <taxon>Zosterops</taxon>
    </lineage>
</organism>
<evidence type="ECO:0000313" key="2">
    <source>
        <dbReference type="EMBL" id="TRZ11266.1"/>
    </source>
</evidence>
<gene>
    <name evidence="2" type="ORF">HGM15179_015839</name>
</gene>
<dbReference type="AlphaFoldDB" id="A0A8K1LEW4"/>
<protein>
    <submittedName>
        <fullName evidence="2">Uncharacterized protein</fullName>
    </submittedName>
</protein>
<evidence type="ECO:0000313" key="3">
    <source>
        <dbReference type="Proteomes" id="UP000796761"/>
    </source>
</evidence>